<accession>A0A8S5PY49</accession>
<dbReference type="CDD" id="cd00093">
    <property type="entry name" value="HTH_XRE"/>
    <property type="match status" value="1"/>
</dbReference>
<evidence type="ECO:0000259" key="1">
    <source>
        <dbReference type="PROSITE" id="PS50943"/>
    </source>
</evidence>
<proteinExistence type="predicted"/>
<dbReference type="Gene3D" id="1.10.260.40">
    <property type="entry name" value="lambda repressor-like DNA-binding domains"/>
    <property type="match status" value="1"/>
</dbReference>
<dbReference type="InterPro" id="IPR001387">
    <property type="entry name" value="Cro/C1-type_HTH"/>
</dbReference>
<dbReference type="EMBL" id="BK015531">
    <property type="protein sequence ID" value="DAE11349.1"/>
    <property type="molecule type" value="Genomic_DNA"/>
</dbReference>
<dbReference type="SUPFAM" id="SSF47413">
    <property type="entry name" value="lambda repressor-like DNA-binding domains"/>
    <property type="match status" value="1"/>
</dbReference>
<dbReference type="Pfam" id="PF01381">
    <property type="entry name" value="HTH_3"/>
    <property type="match status" value="1"/>
</dbReference>
<reference evidence="2" key="1">
    <citation type="journal article" date="2021" name="Proc. Natl. Acad. Sci. U.S.A.">
        <title>A Catalog of Tens of Thousands of Viruses from Human Metagenomes Reveals Hidden Associations with Chronic Diseases.</title>
        <authorList>
            <person name="Tisza M.J."/>
            <person name="Buck C.B."/>
        </authorList>
    </citation>
    <scope>NUCLEOTIDE SEQUENCE</scope>
    <source>
        <strain evidence="2">CtWiL39</strain>
    </source>
</reference>
<protein>
    <submittedName>
        <fullName evidence="2">Helix-turn-helix domain protein</fullName>
    </submittedName>
</protein>
<sequence length="117" mass="13629">MRKALGLTQYELAQQIGVSRTNIANYEVGRSNPSDATINLICREFSVREEWLRTGEGEMFRPMDRDEELAEAFGRLLRDDTSDFKKRLFLALSKLDEQAWEALEQFALQLVQNRKED</sequence>
<organism evidence="2">
    <name type="scientific">Myoviridae sp. ctWiL39</name>
    <dbReference type="NCBI Taxonomy" id="2825120"/>
    <lineage>
        <taxon>Viruses</taxon>
        <taxon>Duplodnaviria</taxon>
        <taxon>Heunggongvirae</taxon>
        <taxon>Uroviricota</taxon>
        <taxon>Caudoviricetes</taxon>
    </lineage>
</organism>
<dbReference type="PROSITE" id="PS50943">
    <property type="entry name" value="HTH_CROC1"/>
    <property type="match status" value="1"/>
</dbReference>
<dbReference type="GO" id="GO:0003677">
    <property type="term" value="F:DNA binding"/>
    <property type="evidence" value="ECO:0007669"/>
    <property type="project" value="InterPro"/>
</dbReference>
<dbReference type="InterPro" id="IPR010982">
    <property type="entry name" value="Lambda_DNA-bd_dom_sf"/>
</dbReference>
<feature type="domain" description="HTH cro/C1-type" evidence="1">
    <location>
        <begin position="1"/>
        <end position="52"/>
    </location>
</feature>
<evidence type="ECO:0000313" key="2">
    <source>
        <dbReference type="EMBL" id="DAE11349.1"/>
    </source>
</evidence>
<dbReference type="SMART" id="SM00530">
    <property type="entry name" value="HTH_XRE"/>
    <property type="match status" value="1"/>
</dbReference>
<name>A0A8S5PY49_9CAUD</name>